<evidence type="ECO:0000313" key="3">
    <source>
        <dbReference type="Proteomes" id="UP000768567"/>
    </source>
</evidence>
<keyword evidence="3" id="KW-1185">Reference proteome</keyword>
<gene>
    <name evidence="2" type="ORF">INF35_13430</name>
</gene>
<feature type="transmembrane region" description="Helical" evidence="1">
    <location>
        <begin position="7"/>
        <end position="29"/>
    </location>
</feature>
<comment type="caution">
    <text evidence="2">The sequence shown here is derived from an EMBL/GenBank/DDBJ whole genome shotgun (WGS) entry which is preliminary data.</text>
</comment>
<proteinExistence type="predicted"/>
<evidence type="ECO:0000313" key="2">
    <source>
        <dbReference type="EMBL" id="MBE5038790.1"/>
    </source>
</evidence>
<evidence type="ECO:0000256" key="1">
    <source>
        <dbReference type="SAM" id="Phobius"/>
    </source>
</evidence>
<evidence type="ECO:0008006" key="4">
    <source>
        <dbReference type="Google" id="ProtNLM"/>
    </source>
</evidence>
<accession>A0ABR9R6Y0</accession>
<reference evidence="2 3" key="1">
    <citation type="submission" date="2020-10" db="EMBL/GenBank/DDBJ databases">
        <title>ChiBAC.</title>
        <authorList>
            <person name="Zenner C."/>
            <person name="Hitch T.C.A."/>
            <person name="Clavel T."/>
        </authorList>
    </citation>
    <scope>NUCLEOTIDE SEQUENCE [LARGE SCALE GENOMIC DNA]</scope>
    <source>
        <strain evidence="2 3">DSM 109015</strain>
    </source>
</reference>
<organism evidence="2 3">
    <name type="scientific">Gemmiger gallinarum</name>
    <dbReference type="NCBI Taxonomy" id="2779354"/>
    <lineage>
        <taxon>Bacteria</taxon>
        <taxon>Bacillati</taxon>
        <taxon>Bacillota</taxon>
        <taxon>Clostridia</taxon>
        <taxon>Eubacteriales</taxon>
        <taxon>Gemmiger</taxon>
    </lineage>
</organism>
<keyword evidence="1" id="KW-0812">Transmembrane</keyword>
<name>A0ABR9R6Y0_9FIRM</name>
<keyword evidence="1" id="KW-1133">Transmembrane helix</keyword>
<dbReference type="RefSeq" id="WP_193503290.1">
    <property type="nucleotide sequence ID" value="NZ_JADCKC010000004.1"/>
</dbReference>
<dbReference type="Proteomes" id="UP000768567">
    <property type="component" value="Unassembled WGS sequence"/>
</dbReference>
<protein>
    <recommendedName>
        <fullName evidence="4">SMODS-associating 2TM beta-strand rich effector domain-containing protein</fullName>
    </recommendedName>
</protein>
<sequence length="273" mass="31824">MKYFFRFFVASLQVISTIWGLIGISLLWLFQHTPFFGLTLAILILGYFFLFCYFFFRNRHVKMPKTLDGIAINTYPLLQSNCKLNSHLAISEINVKVKLDESDLSIEYIYEGTVHSFLPVEGLYVTFASEANMENKRIYKAFNEYDNELTVRNISPKGMSQCLFISFSNAKRNKDKFYVKITGHTSNAAPLSGTTYYFIKPSFFKINFFQTVKYSFLLCSSKKLKQVKCYQITPQTVNLIRSCQIFQTLTDYIAYDATDDLGFNNIRIYIFER</sequence>
<keyword evidence="1" id="KW-0472">Membrane</keyword>
<feature type="transmembrane region" description="Helical" evidence="1">
    <location>
        <begin position="35"/>
        <end position="56"/>
    </location>
</feature>
<dbReference type="EMBL" id="JADCKC010000004">
    <property type="protein sequence ID" value="MBE5038790.1"/>
    <property type="molecule type" value="Genomic_DNA"/>
</dbReference>